<dbReference type="InterPro" id="IPR002013">
    <property type="entry name" value="SAC_dom"/>
</dbReference>
<dbReference type="InParanoid" id="A7RZB6"/>
<protein>
    <recommendedName>
        <fullName evidence="2">SAC domain-containing protein</fullName>
    </recommendedName>
</protein>
<keyword evidence="4" id="KW-1185">Reference proteome</keyword>
<dbReference type="GO" id="GO:0046856">
    <property type="term" value="P:phosphatidylinositol dephosphorylation"/>
    <property type="evidence" value="ECO:0000318"/>
    <property type="project" value="GO_Central"/>
</dbReference>
<accession>A7RZB6</accession>
<feature type="region of interest" description="Disordered" evidence="1">
    <location>
        <begin position="874"/>
        <end position="899"/>
    </location>
</feature>
<reference evidence="3 4" key="1">
    <citation type="journal article" date="2007" name="Science">
        <title>Sea anemone genome reveals ancestral eumetazoan gene repertoire and genomic organization.</title>
        <authorList>
            <person name="Putnam N.H."/>
            <person name="Srivastava M."/>
            <person name="Hellsten U."/>
            <person name="Dirks B."/>
            <person name="Chapman J."/>
            <person name="Salamov A."/>
            <person name="Terry A."/>
            <person name="Shapiro H."/>
            <person name="Lindquist E."/>
            <person name="Kapitonov V.V."/>
            <person name="Jurka J."/>
            <person name="Genikhovich G."/>
            <person name="Grigoriev I.V."/>
            <person name="Lucas S.M."/>
            <person name="Steele R.E."/>
            <person name="Finnerty J.R."/>
            <person name="Technau U."/>
            <person name="Martindale M.Q."/>
            <person name="Rokhsar D.S."/>
        </authorList>
    </citation>
    <scope>NUCLEOTIDE SEQUENCE [LARGE SCALE GENOMIC DNA]</scope>
    <source>
        <strain evidence="4">CH2 X CH6</strain>
    </source>
</reference>
<dbReference type="HOGENOM" id="CLU_278417_0_0_1"/>
<feature type="compositionally biased region" description="Basic and acidic residues" evidence="1">
    <location>
        <begin position="106"/>
        <end position="123"/>
    </location>
</feature>
<dbReference type="Proteomes" id="UP000001593">
    <property type="component" value="Unassembled WGS sequence"/>
</dbReference>
<evidence type="ECO:0000259" key="2">
    <source>
        <dbReference type="PROSITE" id="PS50275"/>
    </source>
</evidence>
<name>A7RZB6_NEMVE</name>
<dbReference type="AlphaFoldDB" id="A7RZB6"/>
<proteinExistence type="predicted"/>
<evidence type="ECO:0000256" key="1">
    <source>
        <dbReference type="SAM" id="MobiDB-lite"/>
    </source>
</evidence>
<dbReference type="GO" id="GO:0043812">
    <property type="term" value="F:phosphatidylinositol-4-phosphate phosphatase activity"/>
    <property type="evidence" value="ECO:0000318"/>
    <property type="project" value="GO_Central"/>
</dbReference>
<feature type="compositionally biased region" description="Basic residues" evidence="1">
    <location>
        <begin position="1100"/>
        <end position="1109"/>
    </location>
</feature>
<evidence type="ECO:0000313" key="4">
    <source>
        <dbReference type="Proteomes" id="UP000001593"/>
    </source>
</evidence>
<organism evidence="3 4">
    <name type="scientific">Nematostella vectensis</name>
    <name type="common">Starlet sea anemone</name>
    <dbReference type="NCBI Taxonomy" id="45351"/>
    <lineage>
        <taxon>Eukaryota</taxon>
        <taxon>Metazoa</taxon>
        <taxon>Cnidaria</taxon>
        <taxon>Anthozoa</taxon>
        <taxon>Hexacorallia</taxon>
        <taxon>Actiniaria</taxon>
        <taxon>Edwardsiidae</taxon>
        <taxon>Nematostella</taxon>
    </lineage>
</organism>
<feature type="region of interest" description="Disordered" evidence="1">
    <location>
        <begin position="1096"/>
        <end position="1136"/>
    </location>
</feature>
<feature type="compositionally biased region" description="Basic and acidic residues" evidence="1">
    <location>
        <begin position="947"/>
        <end position="956"/>
    </location>
</feature>
<dbReference type="PhylomeDB" id="A7RZB6"/>
<feature type="compositionally biased region" description="Basic and acidic residues" evidence="1">
    <location>
        <begin position="814"/>
        <end position="835"/>
    </location>
</feature>
<dbReference type="OMA" id="QWTMERE"/>
<feature type="region of interest" description="Disordered" evidence="1">
    <location>
        <begin position="102"/>
        <end position="125"/>
    </location>
</feature>
<dbReference type="GO" id="GO:0045334">
    <property type="term" value="C:clathrin-coated endocytic vesicle"/>
    <property type="evidence" value="ECO:0000318"/>
    <property type="project" value="GO_Central"/>
</dbReference>
<feature type="region of interest" description="Disordered" evidence="1">
    <location>
        <begin position="1032"/>
        <end position="1076"/>
    </location>
</feature>
<dbReference type="Pfam" id="PF02383">
    <property type="entry name" value="Syja_N"/>
    <property type="match status" value="1"/>
</dbReference>
<dbReference type="Pfam" id="PF12456">
    <property type="entry name" value="hSac2"/>
    <property type="match status" value="1"/>
</dbReference>
<dbReference type="PANTHER" id="PTHR45662:SF8">
    <property type="entry name" value="PHOSPHATIDYLINOSITIDE PHOSPHATASE SAC2"/>
    <property type="match status" value="1"/>
</dbReference>
<feature type="region of interest" description="Disordered" evidence="1">
    <location>
        <begin position="813"/>
        <end position="835"/>
    </location>
</feature>
<dbReference type="EMBL" id="DS469556">
    <property type="protein sequence ID" value="EDO43250.1"/>
    <property type="molecule type" value="Genomic_DNA"/>
</dbReference>
<gene>
    <name evidence="3" type="ORF">NEMVEDRAFT_v1g241731</name>
</gene>
<feature type="compositionally biased region" description="Low complexity" evidence="1">
    <location>
        <begin position="876"/>
        <end position="899"/>
    </location>
</feature>
<dbReference type="InterPro" id="IPR022158">
    <property type="entry name" value="Inositol_phosphatase"/>
</dbReference>
<dbReference type="GO" id="GO:0005769">
    <property type="term" value="C:early endosome"/>
    <property type="evidence" value="ECO:0000318"/>
    <property type="project" value="GO_Central"/>
</dbReference>
<evidence type="ECO:0000313" key="3">
    <source>
        <dbReference type="EMBL" id="EDO43250.1"/>
    </source>
</evidence>
<dbReference type="GO" id="GO:2001135">
    <property type="term" value="P:regulation of endocytic recycling"/>
    <property type="evidence" value="ECO:0000318"/>
    <property type="project" value="GO_Central"/>
</dbReference>
<dbReference type="PROSITE" id="PS50275">
    <property type="entry name" value="SAC"/>
    <property type="match status" value="1"/>
</dbReference>
<feature type="compositionally biased region" description="Polar residues" evidence="1">
    <location>
        <begin position="1038"/>
        <end position="1047"/>
    </location>
</feature>
<dbReference type="eggNOG" id="KOG1890">
    <property type="taxonomic scope" value="Eukaryota"/>
</dbReference>
<sequence>MELYQARDNFIIKDAYFSLWCNRSDGGLVPRQGVHPNEAFDPVCKGIVYGVIGKIQFFPGGDWKLLVITKRTLLGLFPGNHEVYRVDRVAYLPLSPGDVPELELDPCEKHQSGGRGIKRDTEGQQKSFQQTWKSIKTAATNIKENVKSTSTTKEPKDRERDKLERRLVEELLKMFNDSDSFYYSPTGDITNTLQRQCGDHYDHSLPLWKRVDKRFFWNSHMLHDLINNEDPLASSWILPVIQGYCSIVHCHNMFEEDDMEEQSDIQIGALPPEEFDLLLISRRSIFRAGTRYKRRGVDDDGEVANYVETEQIVRTEIHSVSFVQVRGSVPVFWSQPGYKYRPPPRLDKDEMDTQAAFRHHFSHQLSLYGGVVVVNLVDQTGREKIISDVFMRHILAYNCPLLTYITFDFHEYCRGMKFENVSVLVDSIGDVIKDMRYCWTDPKGIICEQRSVFRVNCMDCLDRTNVVQAALARHLLEMQLRKLGKLMPDQTLPASIRAPFKEMWANNGDAISRQYAGTAALKGDFTRTGERKFTGLMKDGYNSANRYYLNRFKAAYRQTLIDMMLGNPPTEDLSALIDALRSDGQEEEQWTMEREDPEGESATQDQDVILLLTYHAYYVASPEGESATQDQDVILLLTYHAYYVASYDDEAEQITQYERIAIEDVEKIEIAAWSLIFVRSLFSSPSKCSHVRTIQHRTPEEAKGMFSERDLEIYPMEKANGIFFERNIGIFLPWKRPKVILCQKVKMAIHFKMTAAVLLGIADAFSTARGALGLKITETKLDRKRSKPLPDVIQISSKSRLSGWSKPNAKVKSKHELAAHEENSTFQTRLRDKTPPKTLQSFLEARVGDMPRPYSDSCLLRSVVDEDFNGVRERTGTLSAPTSSASSSVSGDDSDSGATDEMFEKAGEELLEMRMRAEQQEAKEGSDNMSENGSKMFGENGHNLAKSTERNEKIDSSMEGDSSIQNLLPEPADGDDLSAVPQPEVNPQAEVTEVSAQSGESPAVNLNFQGSRIFQVSYKSLASSDDVKSAAGEGTAEISPQESTNRFRFTGRLLGNRSPGNRSPGTQSRNLFASAQSKSRASFSDLRSKLSNLSFANRTARNRSPRLTHNHVDSPDGLVEQKKHRRRKCQTKIIEL</sequence>
<feature type="region of interest" description="Disordered" evidence="1">
    <location>
        <begin position="918"/>
        <end position="975"/>
    </location>
</feature>
<feature type="compositionally biased region" description="Polar residues" evidence="1">
    <location>
        <begin position="1058"/>
        <end position="1076"/>
    </location>
</feature>
<feature type="domain" description="SAC" evidence="2">
    <location>
        <begin position="172"/>
        <end position="517"/>
    </location>
</feature>
<dbReference type="PANTHER" id="PTHR45662">
    <property type="entry name" value="PHOSPHATIDYLINOSITIDE PHOSPHATASE SAC1"/>
    <property type="match status" value="1"/>
</dbReference>